<dbReference type="AlphaFoldDB" id="D9SU34"/>
<dbReference type="RefSeq" id="WP_010076279.1">
    <property type="nucleotide sequence ID" value="NC_014393.1"/>
</dbReference>
<protein>
    <submittedName>
        <fullName evidence="8">RNA polymerase, sigma-24 subunit, ECF subfamily</fullName>
    </submittedName>
</protein>
<evidence type="ECO:0000259" key="7">
    <source>
        <dbReference type="Pfam" id="PF08281"/>
    </source>
</evidence>
<organism evidence="8 9">
    <name type="scientific">Clostridium cellulovorans (strain ATCC 35296 / DSM 3052 / OCM 3 / 743B)</name>
    <dbReference type="NCBI Taxonomy" id="573061"/>
    <lineage>
        <taxon>Bacteria</taxon>
        <taxon>Bacillati</taxon>
        <taxon>Bacillota</taxon>
        <taxon>Clostridia</taxon>
        <taxon>Eubacteriales</taxon>
        <taxon>Clostridiaceae</taxon>
        <taxon>Clostridium</taxon>
    </lineage>
</organism>
<dbReference type="OrthoDB" id="2678696at2"/>
<gene>
    <name evidence="8" type="ordered locus">Clocel_1113</name>
</gene>
<dbReference type="HOGENOM" id="CLU_047691_9_7_9"/>
<dbReference type="PANTHER" id="PTHR43133:SF8">
    <property type="entry name" value="RNA POLYMERASE SIGMA FACTOR HI_1459-RELATED"/>
    <property type="match status" value="1"/>
</dbReference>
<reference evidence="8 9" key="1">
    <citation type="submission" date="2010-08" db="EMBL/GenBank/DDBJ databases">
        <title>Complete sequence of Clostridium cellulovorans 743B.</title>
        <authorList>
            <consortium name="US DOE Joint Genome Institute"/>
            <person name="Lucas S."/>
            <person name="Copeland A."/>
            <person name="Lapidus A."/>
            <person name="Cheng J.-F."/>
            <person name="Bruce D."/>
            <person name="Goodwin L."/>
            <person name="Pitluck S."/>
            <person name="Chertkov O."/>
            <person name="Detter J.C."/>
            <person name="Han C."/>
            <person name="Tapia R."/>
            <person name="Land M."/>
            <person name="Hauser L."/>
            <person name="Chang Y.-J."/>
            <person name="Jeffries C."/>
            <person name="Kyrpides N."/>
            <person name="Ivanova N."/>
            <person name="Mikhailova N."/>
            <person name="Hemme C.L."/>
            <person name="Woyke T."/>
        </authorList>
    </citation>
    <scope>NUCLEOTIDE SEQUENCE [LARGE SCALE GENOMIC DNA]</scope>
    <source>
        <strain evidence="9">ATCC 35296 / DSM 3052 / OCM 3 / 743B</strain>
    </source>
</reference>
<accession>D9SU34</accession>
<keyword evidence="2" id="KW-0805">Transcription regulation</keyword>
<evidence type="ECO:0000313" key="8">
    <source>
        <dbReference type="EMBL" id="ADL50872.1"/>
    </source>
</evidence>
<dbReference type="InterPro" id="IPR013325">
    <property type="entry name" value="RNA_pol_sigma_r2"/>
</dbReference>
<dbReference type="InterPro" id="IPR007627">
    <property type="entry name" value="RNA_pol_sigma70_r2"/>
</dbReference>
<sequence>MKINEDNFAVELKKGNPKALDYIYSKYIGLVYKIVINVLRDVTSHEDIEECVSDIFVGIWINASKYNSEITTFDKWLVAVSKYKAIDYLRKATKNPQIVELEDSITNGDTSTEDIIIQNNDLNTVYNLISDMEETDKKIFIRRYLLDQKIIDIAKDLQLRRSAVDNRLTRGRKSIKNKWNEIMGGN</sequence>
<evidence type="ECO:0000256" key="4">
    <source>
        <dbReference type="ARBA" id="ARBA00023125"/>
    </source>
</evidence>
<proteinExistence type="inferred from homology"/>
<dbReference type="GO" id="GO:0003677">
    <property type="term" value="F:DNA binding"/>
    <property type="evidence" value="ECO:0007669"/>
    <property type="project" value="UniProtKB-KW"/>
</dbReference>
<evidence type="ECO:0000256" key="2">
    <source>
        <dbReference type="ARBA" id="ARBA00023015"/>
    </source>
</evidence>
<comment type="similarity">
    <text evidence="1">Belongs to the sigma-70 factor family. ECF subfamily.</text>
</comment>
<keyword evidence="4" id="KW-0238">DNA-binding</keyword>
<dbReference type="GO" id="GO:0006352">
    <property type="term" value="P:DNA-templated transcription initiation"/>
    <property type="evidence" value="ECO:0007669"/>
    <property type="project" value="InterPro"/>
</dbReference>
<dbReference type="InterPro" id="IPR013249">
    <property type="entry name" value="RNA_pol_sigma70_r4_t2"/>
</dbReference>
<dbReference type="Gene3D" id="1.10.1740.10">
    <property type="match status" value="1"/>
</dbReference>
<keyword evidence="3" id="KW-0731">Sigma factor</keyword>
<dbReference type="Pfam" id="PF08281">
    <property type="entry name" value="Sigma70_r4_2"/>
    <property type="match status" value="1"/>
</dbReference>
<keyword evidence="9" id="KW-1185">Reference proteome</keyword>
<dbReference type="NCBIfam" id="TIGR02937">
    <property type="entry name" value="sigma70-ECF"/>
    <property type="match status" value="1"/>
</dbReference>
<feature type="domain" description="RNA polymerase sigma factor 70 region 4 type 2" evidence="7">
    <location>
        <begin position="125"/>
        <end position="174"/>
    </location>
</feature>
<dbReference type="InterPro" id="IPR014284">
    <property type="entry name" value="RNA_pol_sigma-70_dom"/>
</dbReference>
<dbReference type="SUPFAM" id="SSF88946">
    <property type="entry name" value="Sigma2 domain of RNA polymerase sigma factors"/>
    <property type="match status" value="1"/>
</dbReference>
<dbReference type="Proteomes" id="UP000002730">
    <property type="component" value="Chromosome"/>
</dbReference>
<evidence type="ECO:0000313" key="9">
    <source>
        <dbReference type="Proteomes" id="UP000002730"/>
    </source>
</evidence>
<dbReference type="Gene3D" id="1.10.10.10">
    <property type="entry name" value="Winged helix-like DNA-binding domain superfamily/Winged helix DNA-binding domain"/>
    <property type="match status" value="1"/>
</dbReference>
<dbReference type="EMBL" id="CP002160">
    <property type="protein sequence ID" value="ADL50872.1"/>
    <property type="molecule type" value="Genomic_DNA"/>
</dbReference>
<evidence type="ECO:0000259" key="6">
    <source>
        <dbReference type="Pfam" id="PF04542"/>
    </source>
</evidence>
<dbReference type="PANTHER" id="PTHR43133">
    <property type="entry name" value="RNA POLYMERASE ECF-TYPE SIGMA FACTO"/>
    <property type="match status" value="1"/>
</dbReference>
<evidence type="ECO:0000256" key="5">
    <source>
        <dbReference type="ARBA" id="ARBA00023163"/>
    </source>
</evidence>
<dbReference type="GO" id="GO:0016987">
    <property type="term" value="F:sigma factor activity"/>
    <property type="evidence" value="ECO:0007669"/>
    <property type="project" value="UniProtKB-KW"/>
</dbReference>
<keyword evidence="5" id="KW-0804">Transcription</keyword>
<dbReference type="InterPro" id="IPR039425">
    <property type="entry name" value="RNA_pol_sigma-70-like"/>
</dbReference>
<evidence type="ECO:0000256" key="3">
    <source>
        <dbReference type="ARBA" id="ARBA00023082"/>
    </source>
</evidence>
<dbReference type="KEGG" id="ccb:Clocel_1113"/>
<dbReference type="Pfam" id="PF04542">
    <property type="entry name" value="Sigma70_r2"/>
    <property type="match status" value="1"/>
</dbReference>
<name>D9SU34_CLOC7</name>
<feature type="domain" description="RNA polymerase sigma-70 region 2" evidence="6">
    <location>
        <begin position="24"/>
        <end position="93"/>
    </location>
</feature>
<dbReference type="InterPro" id="IPR036388">
    <property type="entry name" value="WH-like_DNA-bd_sf"/>
</dbReference>
<dbReference type="SUPFAM" id="SSF88659">
    <property type="entry name" value="Sigma3 and sigma4 domains of RNA polymerase sigma factors"/>
    <property type="match status" value="1"/>
</dbReference>
<dbReference type="InterPro" id="IPR013324">
    <property type="entry name" value="RNA_pol_sigma_r3/r4-like"/>
</dbReference>
<evidence type="ECO:0000256" key="1">
    <source>
        <dbReference type="ARBA" id="ARBA00010641"/>
    </source>
</evidence>
<dbReference type="STRING" id="573061.Clocel_1113"/>
<dbReference type="eggNOG" id="COG1595">
    <property type="taxonomic scope" value="Bacteria"/>
</dbReference>